<dbReference type="EMBL" id="JBFOLJ010000003">
    <property type="protein sequence ID" value="KAL2548298.1"/>
    <property type="molecule type" value="Genomic_DNA"/>
</dbReference>
<dbReference type="InterPro" id="IPR029000">
    <property type="entry name" value="Cyclophilin-like_dom_sf"/>
</dbReference>
<feature type="compositionally biased region" description="Low complexity" evidence="6">
    <location>
        <begin position="547"/>
        <end position="563"/>
    </location>
</feature>
<dbReference type="GO" id="GO:0003755">
    <property type="term" value="F:peptidyl-prolyl cis-trans isomerase activity"/>
    <property type="evidence" value="ECO:0007669"/>
    <property type="project" value="UniProtKB-KW"/>
</dbReference>
<reference evidence="9" key="1">
    <citation type="submission" date="2024-07" db="EMBL/GenBank/DDBJ databases">
        <title>Two chromosome-level genome assemblies of Korean endemic species Abeliophyllum distichum and Forsythia ovata (Oleaceae).</title>
        <authorList>
            <person name="Jang H."/>
        </authorList>
    </citation>
    <scope>NUCLEOTIDE SEQUENCE [LARGE SCALE GENOMIC DNA]</scope>
</reference>
<feature type="compositionally biased region" description="Low complexity" evidence="6">
    <location>
        <begin position="335"/>
        <end position="347"/>
    </location>
</feature>
<feature type="compositionally biased region" description="Low complexity" evidence="6">
    <location>
        <begin position="530"/>
        <end position="540"/>
    </location>
</feature>
<feature type="compositionally biased region" description="Basic and acidic residues" evidence="6">
    <location>
        <begin position="411"/>
        <end position="423"/>
    </location>
</feature>
<evidence type="ECO:0000313" key="8">
    <source>
        <dbReference type="EMBL" id="KAL2548298.1"/>
    </source>
</evidence>
<comment type="caution">
    <text evidence="8">The sequence shown here is derived from an EMBL/GenBank/DDBJ whole genome shotgun (WGS) entry which is preliminary data.</text>
</comment>
<dbReference type="PRINTS" id="PR00153">
    <property type="entry name" value="CSAPPISMRASE"/>
</dbReference>
<accession>A0ABD1WHU8</accession>
<dbReference type="PROSITE" id="PS50072">
    <property type="entry name" value="CSA_PPIASE_2"/>
    <property type="match status" value="1"/>
</dbReference>
<comment type="similarity">
    <text evidence="2">Belongs to the cyclophilin-type PPIase family.</text>
</comment>
<feature type="compositionally biased region" description="Basic residues" evidence="6">
    <location>
        <begin position="352"/>
        <end position="389"/>
    </location>
</feature>
<feature type="compositionally biased region" description="Acidic residues" evidence="6">
    <location>
        <begin position="319"/>
        <end position="334"/>
    </location>
</feature>
<dbReference type="PANTHER" id="PTHR11071">
    <property type="entry name" value="PEPTIDYL-PROLYL CIS-TRANS ISOMERASE"/>
    <property type="match status" value="1"/>
</dbReference>
<evidence type="ECO:0000256" key="2">
    <source>
        <dbReference type="ARBA" id="ARBA00007365"/>
    </source>
</evidence>
<feature type="compositionally biased region" description="Low complexity" evidence="6">
    <location>
        <begin position="828"/>
        <end position="847"/>
    </location>
</feature>
<proteinExistence type="inferred from homology"/>
<organism evidence="8 9">
    <name type="scientific">Forsythia ovata</name>
    <dbReference type="NCBI Taxonomy" id="205694"/>
    <lineage>
        <taxon>Eukaryota</taxon>
        <taxon>Viridiplantae</taxon>
        <taxon>Streptophyta</taxon>
        <taxon>Embryophyta</taxon>
        <taxon>Tracheophyta</taxon>
        <taxon>Spermatophyta</taxon>
        <taxon>Magnoliopsida</taxon>
        <taxon>eudicotyledons</taxon>
        <taxon>Gunneridae</taxon>
        <taxon>Pentapetalae</taxon>
        <taxon>asterids</taxon>
        <taxon>lamiids</taxon>
        <taxon>Lamiales</taxon>
        <taxon>Oleaceae</taxon>
        <taxon>Forsythieae</taxon>
        <taxon>Forsythia</taxon>
    </lineage>
</organism>
<feature type="compositionally biased region" description="Basic and acidic residues" evidence="6">
    <location>
        <begin position="444"/>
        <end position="491"/>
    </location>
</feature>
<dbReference type="PANTHER" id="PTHR11071:SF561">
    <property type="entry name" value="PEPTIDYL-PROLYL CIS-TRANS ISOMERASE D-RELATED"/>
    <property type="match status" value="1"/>
</dbReference>
<feature type="compositionally biased region" description="Low complexity" evidence="6">
    <location>
        <begin position="613"/>
        <end position="622"/>
    </location>
</feature>
<evidence type="ECO:0000256" key="4">
    <source>
        <dbReference type="ARBA" id="ARBA00023110"/>
    </source>
</evidence>
<evidence type="ECO:0000256" key="3">
    <source>
        <dbReference type="ARBA" id="ARBA00013194"/>
    </source>
</evidence>
<sequence>MGCFVNGDLPFSFANDFTVANLAVVGWFTVADLVMVGWYFTIDDLENASIPNADIFDVWMNIYIMEDYAREEWHMVDRDGAWHFSNLSDCWSLKKMDKKKPLVFFDVSIDGDPIERMIFELFTDVAPKTAENFRALCTGEKGDSPKAKRPLHYKGTFFHRIIKGSLAQGGDLLRRDGNYGESIYGGKFPDESPKLKHDCPGLLSMAIVDRDERGSLFSITFKADHHLDRKSVVFGKLVDGYEVLKKIESAGDEDGRPAVTVKIINSGELCDVKKKGSKLKMGKDSIDGDGHEVRRKGKHKKSSKERRKRRRYYTSESDSSSDTDIESSESDSESDSYASSLSDSSSSSDDRRRKRKRSKKDRQRRRKRKDRRRDKRRKRRDKKSKRKSKRDSLSESESENRSGSSSEDNGVEIRESDMKHKSPEVNQSPLRENQEVATVHHRKGEVADMFEREEGEFPRENGEHRINGIEGETRSDKSADRHPDVVDDHPSKSRSRSLSPKRSMSKSMSISPKRSKGRSPSVSARHDMSRSPSVSRSPQQIAERSRSNSPVRSGSSRSPVRSPVRGRKGRSVSVSPRARSQSRRSPSRSPTVSPPRRRVTRSPPRTSSRRSSLRSVSRSPVRSSRRSPSRSSGKPPRRSASRSPVRSSRISVSRSSGRGPPRRSPSPSPVRAPSRNNRRSYSRSPVGAGRRARSPVSDRGRSSSRSPPVDESPKRIRRGRGFSDRYSYVRRYRSRSPDRSPVRTYRYGARNDRDRYSSYRRSPRRYRSPPRGRTPPRYRGRRSRTRSPSVSRSPIRYRNRRYSRSPIRSRSPVERYRPSPRAERRRSPSVSRSPSKSRSPLGSQSPKRGSKDDSRSSSESPPRKTGLVSYGDGSPDSDRD</sequence>
<feature type="compositionally biased region" description="Low complexity" evidence="6">
    <location>
        <begin position="641"/>
        <end position="659"/>
    </location>
</feature>
<evidence type="ECO:0000256" key="5">
    <source>
        <dbReference type="ARBA" id="ARBA00023235"/>
    </source>
</evidence>
<keyword evidence="5 8" id="KW-0413">Isomerase</keyword>
<protein>
    <recommendedName>
        <fullName evidence="3">peptidylprolyl isomerase</fullName>
        <ecNumber evidence="3">5.2.1.8</ecNumber>
    </recommendedName>
</protein>
<evidence type="ECO:0000256" key="1">
    <source>
        <dbReference type="ARBA" id="ARBA00000971"/>
    </source>
</evidence>
<dbReference type="Gene3D" id="2.40.100.10">
    <property type="entry name" value="Cyclophilin-like"/>
    <property type="match status" value="1"/>
</dbReference>
<dbReference type="InterPro" id="IPR002130">
    <property type="entry name" value="Cyclophilin-type_PPIase_dom"/>
</dbReference>
<feature type="compositionally biased region" description="Basic and acidic residues" evidence="6">
    <location>
        <begin position="281"/>
        <end position="292"/>
    </location>
</feature>
<feature type="compositionally biased region" description="Basic and acidic residues" evidence="6">
    <location>
        <begin position="811"/>
        <end position="826"/>
    </location>
</feature>
<name>A0ABD1WHU8_9LAMI</name>
<evidence type="ECO:0000313" key="9">
    <source>
        <dbReference type="Proteomes" id="UP001604277"/>
    </source>
</evidence>
<dbReference type="EC" id="5.2.1.8" evidence="3"/>
<feature type="domain" description="PPIase cyclophilin-type" evidence="7">
    <location>
        <begin position="104"/>
        <end position="268"/>
    </location>
</feature>
<dbReference type="AlphaFoldDB" id="A0ABD1WHU8"/>
<dbReference type="Pfam" id="PF00160">
    <property type="entry name" value="Pro_isomerase"/>
    <property type="match status" value="1"/>
</dbReference>
<evidence type="ECO:0000259" key="7">
    <source>
        <dbReference type="PROSITE" id="PS50072"/>
    </source>
</evidence>
<dbReference type="Proteomes" id="UP001604277">
    <property type="component" value="Unassembled WGS sequence"/>
</dbReference>
<dbReference type="SUPFAM" id="SSF50891">
    <property type="entry name" value="Cyclophilin-like"/>
    <property type="match status" value="1"/>
</dbReference>
<keyword evidence="4" id="KW-0697">Rotamase</keyword>
<feature type="compositionally biased region" description="Basic residues" evidence="6">
    <location>
        <begin position="293"/>
        <end position="312"/>
    </location>
</feature>
<keyword evidence="9" id="KW-1185">Reference proteome</keyword>
<feature type="compositionally biased region" description="Basic residues" evidence="6">
    <location>
        <begin position="761"/>
        <end position="785"/>
    </location>
</feature>
<feature type="region of interest" description="Disordered" evidence="6">
    <location>
        <begin position="275"/>
        <end position="880"/>
    </location>
</feature>
<comment type="catalytic activity">
    <reaction evidence="1">
        <text>[protein]-peptidylproline (omega=180) = [protein]-peptidylproline (omega=0)</text>
        <dbReference type="Rhea" id="RHEA:16237"/>
        <dbReference type="Rhea" id="RHEA-COMP:10747"/>
        <dbReference type="Rhea" id="RHEA-COMP:10748"/>
        <dbReference type="ChEBI" id="CHEBI:83833"/>
        <dbReference type="ChEBI" id="CHEBI:83834"/>
        <dbReference type="EC" id="5.2.1.8"/>
    </reaction>
</comment>
<dbReference type="FunFam" id="2.40.100.10:FF:000022">
    <property type="entry name" value="Peptidyl-prolyl cis-trans isomerase CYP95"/>
    <property type="match status" value="1"/>
</dbReference>
<feature type="compositionally biased region" description="Low complexity" evidence="6">
    <location>
        <begin position="496"/>
        <end position="512"/>
    </location>
</feature>
<evidence type="ECO:0000256" key="6">
    <source>
        <dbReference type="SAM" id="MobiDB-lite"/>
    </source>
</evidence>
<gene>
    <name evidence="8" type="ORF">Fot_09828</name>
</gene>